<dbReference type="Pfam" id="PF18117">
    <property type="entry name" value="EDS1_EP"/>
    <property type="match status" value="1"/>
</dbReference>
<reference evidence="2 3" key="1">
    <citation type="submission" date="2024-11" db="EMBL/GenBank/DDBJ databases">
        <title>Chromosome-level genome assembly of Eucalyptus globulus Labill. provides insights into its genome evolution.</title>
        <authorList>
            <person name="Li X."/>
        </authorList>
    </citation>
    <scope>NUCLEOTIDE SEQUENCE [LARGE SCALE GENOMIC DNA]</scope>
    <source>
        <strain evidence="2">CL2024</strain>
        <tissue evidence="2">Fresh tender leaves</tissue>
    </source>
</reference>
<comment type="caution">
    <text evidence="2">The sequence shown here is derived from an EMBL/GenBank/DDBJ whole genome shotgun (WGS) entry which is preliminary data.</text>
</comment>
<proteinExistence type="predicted"/>
<sequence length="406" mass="45408">MVGGASGRTRGLRVGEFVHKGTSFTKEHQQRAPTMDFEGAAKPLFSNGLDLANLALSSGILFNSWAAISELQSQIDCDHQSPLSSDTVKIQEFEHPKYKIIAFVTPPVVTSYLQEESGLVPYSSSEASEFKFLCFKKNPSFSINKAAISLFNSLQDKLLVYVDDHHALMQVATSSESIPHVITRDCLGGFIASLCTLWLLCTLDSATTKCPLCITFSSPSLGTKNCFLHVAHKDDYFLELFHPSTMEQSLYKPFGTFLVCSESGGACFKVPNSIIQSIIKCLERRLICKNHYAVNVPDTNSFKAGITAQPQNMDIDTLLRGIVKSEKDALEQNNQAFNPAERLNDMKVCLANLEWYKKKCENDGQGSGYYDSFKNKMAMRDHVAVKFMRKLTNYWKRVVEEVEKRP</sequence>
<protein>
    <recommendedName>
        <fullName evidence="1">EDS1 EP domain-containing protein</fullName>
    </recommendedName>
</protein>
<dbReference type="AlphaFoldDB" id="A0ABD3JMQ3"/>
<accession>A0ABD3JMQ3</accession>
<dbReference type="Proteomes" id="UP001634007">
    <property type="component" value="Unassembled WGS sequence"/>
</dbReference>
<name>A0ABD3JMQ3_EUCGL</name>
<evidence type="ECO:0000313" key="3">
    <source>
        <dbReference type="Proteomes" id="UP001634007"/>
    </source>
</evidence>
<evidence type="ECO:0000313" key="2">
    <source>
        <dbReference type="EMBL" id="KAL3725546.1"/>
    </source>
</evidence>
<dbReference type="PANTHER" id="PTHR46898:SF3">
    <property type="entry name" value="FUNGAL LIPASE-LIKE DOMAIN-CONTAINING PROTEIN"/>
    <property type="match status" value="1"/>
</dbReference>
<keyword evidence="3" id="KW-1185">Reference proteome</keyword>
<dbReference type="EMBL" id="JBJKBG010000008">
    <property type="protein sequence ID" value="KAL3725546.1"/>
    <property type="molecule type" value="Genomic_DNA"/>
</dbReference>
<dbReference type="PANTHER" id="PTHR46898">
    <property type="entry name" value="SENESCENCE-ASSOCIATED CARBOXYLESTERASE 101"/>
    <property type="match status" value="1"/>
</dbReference>
<organism evidence="2 3">
    <name type="scientific">Eucalyptus globulus</name>
    <name type="common">Tasmanian blue gum</name>
    <dbReference type="NCBI Taxonomy" id="34317"/>
    <lineage>
        <taxon>Eukaryota</taxon>
        <taxon>Viridiplantae</taxon>
        <taxon>Streptophyta</taxon>
        <taxon>Embryophyta</taxon>
        <taxon>Tracheophyta</taxon>
        <taxon>Spermatophyta</taxon>
        <taxon>Magnoliopsida</taxon>
        <taxon>eudicotyledons</taxon>
        <taxon>Gunneridae</taxon>
        <taxon>Pentapetalae</taxon>
        <taxon>rosids</taxon>
        <taxon>malvids</taxon>
        <taxon>Myrtales</taxon>
        <taxon>Myrtaceae</taxon>
        <taxon>Myrtoideae</taxon>
        <taxon>Eucalypteae</taxon>
        <taxon>Eucalyptus</taxon>
    </lineage>
</organism>
<feature type="domain" description="EDS1 EP" evidence="1">
    <location>
        <begin position="351"/>
        <end position="405"/>
    </location>
</feature>
<dbReference type="InterPro" id="IPR044603">
    <property type="entry name" value="SAG101-like"/>
</dbReference>
<dbReference type="InterPro" id="IPR041266">
    <property type="entry name" value="EDS1_EP"/>
</dbReference>
<gene>
    <name evidence="2" type="ORF">ACJRO7_030557</name>
</gene>
<evidence type="ECO:0000259" key="1">
    <source>
        <dbReference type="Pfam" id="PF18117"/>
    </source>
</evidence>